<evidence type="ECO:0000256" key="11">
    <source>
        <dbReference type="SAM" id="MobiDB-lite"/>
    </source>
</evidence>
<keyword evidence="7 10" id="KW-1133">Transmembrane helix</keyword>
<keyword evidence="9 10" id="KW-0472">Membrane</keyword>
<dbReference type="EMBL" id="KV419402">
    <property type="protein sequence ID" value="KZS95316.1"/>
    <property type="molecule type" value="Genomic_DNA"/>
</dbReference>
<reference evidence="12 13" key="1">
    <citation type="journal article" date="2016" name="Mol. Biol. Evol.">
        <title>Comparative Genomics of Early-Diverging Mushroom-Forming Fungi Provides Insights into the Origins of Lignocellulose Decay Capabilities.</title>
        <authorList>
            <person name="Nagy L.G."/>
            <person name="Riley R."/>
            <person name="Tritt A."/>
            <person name="Adam C."/>
            <person name="Daum C."/>
            <person name="Floudas D."/>
            <person name="Sun H."/>
            <person name="Yadav J.S."/>
            <person name="Pangilinan J."/>
            <person name="Larsson K.H."/>
            <person name="Matsuura K."/>
            <person name="Barry K."/>
            <person name="Labutti K."/>
            <person name="Kuo R."/>
            <person name="Ohm R.A."/>
            <person name="Bhattacharya S.S."/>
            <person name="Shirouzu T."/>
            <person name="Yoshinaga Y."/>
            <person name="Martin F.M."/>
            <person name="Grigoriev I.V."/>
            <person name="Hibbett D.S."/>
        </authorList>
    </citation>
    <scope>NUCLEOTIDE SEQUENCE [LARGE SCALE GENOMIC DNA]</scope>
    <source>
        <strain evidence="12 13">HHB9708</strain>
    </source>
</reference>
<comment type="function">
    <text evidence="10">Vacuolar effluxer which mediate the efflux of amino acids resulting from autophagic degradation. The release of autophagic amino acids allows the maintenance of protein synthesis and viability during nitrogen starvation.</text>
</comment>
<keyword evidence="4 10" id="KW-0926">Vacuole</keyword>
<dbReference type="InterPro" id="IPR044738">
    <property type="entry name" value="Atg22"/>
</dbReference>
<gene>
    <name evidence="12" type="ORF">SISNIDRAFT_452705</name>
</gene>
<dbReference type="STRING" id="1314777.A0A164WSG4"/>
<keyword evidence="3 10" id="KW-0813">Transport</keyword>
<feature type="transmembrane region" description="Helical" evidence="10">
    <location>
        <begin position="146"/>
        <end position="172"/>
    </location>
</feature>
<feature type="transmembrane region" description="Helical" evidence="10">
    <location>
        <begin position="248"/>
        <end position="270"/>
    </location>
</feature>
<dbReference type="PANTHER" id="PTHR23519">
    <property type="entry name" value="AUTOPHAGY-RELATED PROTEIN 22"/>
    <property type="match status" value="1"/>
</dbReference>
<evidence type="ECO:0000256" key="5">
    <source>
        <dbReference type="ARBA" id="ARBA00022692"/>
    </source>
</evidence>
<keyword evidence="8 10" id="KW-0072">Autophagy</keyword>
<evidence type="ECO:0000256" key="2">
    <source>
        <dbReference type="ARBA" id="ARBA00006978"/>
    </source>
</evidence>
<feature type="region of interest" description="Disordered" evidence="11">
    <location>
        <begin position="193"/>
        <end position="231"/>
    </location>
</feature>
<dbReference type="SUPFAM" id="SSF103473">
    <property type="entry name" value="MFS general substrate transporter"/>
    <property type="match status" value="2"/>
</dbReference>
<accession>A0A164WSG4</accession>
<dbReference type="GO" id="GO:0005774">
    <property type="term" value="C:vacuolar membrane"/>
    <property type="evidence" value="ECO:0007669"/>
    <property type="project" value="UniProtKB-SubCell"/>
</dbReference>
<organism evidence="12 13">
    <name type="scientific">Sistotremastrum niveocremeum HHB9708</name>
    <dbReference type="NCBI Taxonomy" id="1314777"/>
    <lineage>
        <taxon>Eukaryota</taxon>
        <taxon>Fungi</taxon>
        <taxon>Dikarya</taxon>
        <taxon>Basidiomycota</taxon>
        <taxon>Agaricomycotina</taxon>
        <taxon>Agaricomycetes</taxon>
        <taxon>Sistotremastrales</taxon>
        <taxon>Sistotremastraceae</taxon>
        <taxon>Sertulicium</taxon>
        <taxon>Sertulicium niveocremeum</taxon>
    </lineage>
</organism>
<evidence type="ECO:0000256" key="6">
    <source>
        <dbReference type="ARBA" id="ARBA00022970"/>
    </source>
</evidence>
<dbReference type="PANTHER" id="PTHR23519:SF1">
    <property type="entry name" value="AUTOPHAGY-RELATED PROTEIN 22"/>
    <property type="match status" value="1"/>
</dbReference>
<dbReference type="GO" id="GO:0032974">
    <property type="term" value="P:amino acid transmembrane export from vacuole"/>
    <property type="evidence" value="ECO:0007669"/>
    <property type="project" value="InterPro"/>
</dbReference>
<comment type="subcellular location">
    <subcellularLocation>
        <location evidence="1 10">Vacuole membrane</location>
        <topology evidence="1 10">Multi-pass membrane protein</topology>
    </subcellularLocation>
</comment>
<keyword evidence="6 10" id="KW-0029">Amino-acid transport</keyword>
<dbReference type="InterPro" id="IPR050495">
    <property type="entry name" value="ATG22/LtaA_families"/>
</dbReference>
<dbReference type="OrthoDB" id="192733at2759"/>
<dbReference type="GO" id="GO:0006914">
    <property type="term" value="P:autophagy"/>
    <property type="evidence" value="ECO:0007669"/>
    <property type="project" value="UniProtKB-KW"/>
</dbReference>
<evidence type="ECO:0000313" key="12">
    <source>
        <dbReference type="EMBL" id="KZS95316.1"/>
    </source>
</evidence>
<name>A0A164WSG4_9AGAM</name>
<proteinExistence type="inferred from homology"/>
<feature type="transmembrane region" description="Helical" evidence="10">
    <location>
        <begin position="276"/>
        <end position="300"/>
    </location>
</feature>
<feature type="transmembrane region" description="Helical" evidence="10">
    <location>
        <begin position="340"/>
        <end position="364"/>
    </location>
</feature>
<evidence type="ECO:0000256" key="7">
    <source>
        <dbReference type="ARBA" id="ARBA00022989"/>
    </source>
</evidence>
<feature type="transmembrane region" description="Helical" evidence="10">
    <location>
        <begin position="406"/>
        <end position="428"/>
    </location>
</feature>
<feature type="transmembrane region" description="Helical" evidence="10">
    <location>
        <begin position="370"/>
        <end position="394"/>
    </location>
</feature>
<dbReference type="Proteomes" id="UP000076722">
    <property type="component" value="Unassembled WGS sequence"/>
</dbReference>
<dbReference type="Gene3D" id="1.20.1250.20">
    <property type="entry name" value="MFS general substrate transporter like domains"/>
    <property type="match status" value="1"/>
</dbReference>
<evidence type="ECO:0000256" key="4">
    <source>
        <dbReference type="ARBA" id="ARBA00022554"/>
    </source>
</evidence>
<dbReference type="AlphaFoldDB" id="A0A164WSG4"/>
<feature type="transmembrane region" description="Helical" evidence="10">
    <location>
        <begin position="122"/>
        <end position="140"/>
    </location>
</feature>
<evidence type="ECO:0000256" key="9">
    <source>
        <dbReference type="ARBA" id="ARBA00023136"/>
    </source>
</evidence>
<dbReference type="InterPro" id="IPR036259">
    <property type="entry name" value="MFS_trans_sf"/>
</dbReference>
<keyword evidence="13" id="KW-1185">Reference proteome</keyword>
<evidence type="ECO:0000256" key="8">
    <source>
        <dbReference type="ARBA" id="ARBA00023006"/>
    </source>
</evidence>
<dbReference type="Pfam" id="PF11700">
    <property type="entry name" value="ATG22"/>
    <property type="match status" value="1"/>
</dbReference>
<keyword evidence="5 10" id="KW-0812">Transmembrane</keyword>
<evidence type="ECO:0000313" key="13">
    <source>
        <dbReference type="Proteomes" id="UP000076722"/>
    </source>
</evidence>
<feature type="transmembrane region" description="Helical" evidence="10">
    <location>
        <begin position="510"/>
        <end position="531"/>
    </location>
</feature>
<feature type="transmembrane region" description="Helical" evidence="10">
    <location>
        <begin position="448"/>
        <end position="469"/>
    </location>
</feature>
<evidence type="ECO:0000256" key="10">
    <source>
        <dbReference type="RuleBase" id="RU363073"/>
    </source>
</evidence>
<feature type="transmembrane region" description="Helical" evidence="10">
    <location>
        <begin position="92"/>
        <end position="113"/>
    </location>
</feature>
<evidence type="ECO:0000256" key="3">
    <source>
        <dbReference type="ARBA" id="ARBA00022448"/>
    </source>
</evidence>
<protein>
    <recommendedName>
        <fullName evidence="10">Autophagy-related protein</fullName>
    </recommendedName>
</protein>
<dbReference type="CDD" id="cd17483">
    <property type="entry name" value="MFS_Atg22_like"/>
    <property type="match status" value="1"/>
</dbReference>
<feature type="transmembrane region" description="Helical" evidence="10">
    <location>
        <begin position="20"/>
        <end position="40"/>
    </location>
</feature>
<sequence length="546" mass="58896">MSDENAIIARAYKKQLRGWLSYAFASEVFAVVSLTLFLPICLEQFARDNGYLLPDKTERCSVQQQNAGIPGEEHRCVTKVAWFWVDTASFTLYVYSISVALQALTVISTGGIADHPPHRKSLLFTFAAMGSIASMLFLVLPSSSPVWYLAAVLAAIANVSFGASIVAMNAYLPGLARESFEVVEARRAMLAEMDSSANPRPSGSNSDDTEDDAAPLLAGEHPNPESPTSARGAYDTALSLATSRLSSLGVALGYSAGILLLLLTLVPVTLLKGTTFSLRLAIGASGIWWALFSLPAFLWLPSGHTESTGQKWSFMKEVGAAWVKLGTMLRWREIKKLKNTFIYLAAWFLLSDGFTTITSTAILFAKTTLFMPASSLILIGVLTPSAGILGSFTAPIIQRRLKVSNLTVVVTLVILASLLPIYGCLGFIPAFRDGNVKFGGLTTPGEMFVLAVYFGGLYGAFQGYARAFYAELVPPGEEARWFALFSITDKSSSFLGPLIVGLIADATGNIRYAFFFLVGMIWAAVPILLLVNVPQGKLDAKAYSET</sequence>
<feature type="compositionally biased region" description="Polar residues" evidence="11">
    <location>
        <begin position="195"/>
        <end position="206"/>
    </location>
</feature>
<comment type="similarity">
    <text evidence="2 10">Belongs to the ATG22 family.</text>
</comment>
<evidence type="ECO:0000256" key="1">
    <source>
        <dbReference type="ARBA" id="ARBA00004128"/>
    </source>
</evidence>
<dbReference type="InterPro" id="IPR024671">
    <property type="entry name" value="Atg22-like"/>
</dbReference>